<evidence type="ECO:0000256" key="8">
    <source>
        <dbReference type="ARBA" id="ARBA00022840"/>
    </source>
</evidence>
<dbReference type="EMBL" id="LGRX02024954">
    <property type="protein sequence ID" value="KAK3253210.1"/>
    <property type="molecule type" value="Genomic_DNA"/>
</dbReference>
<proteinExistence type="inferred from homology"/>
<comment type="catalytic activity">
    <reaction evidence="14">
        <text>2-[(2R,5Z)-2-carboxy-4-methylthiazol-5(2H)-ylidene]ethyl phosphate + 4-amino-2-methyl-5-(diphosphooxymethyl)pyrimidine + 2 H(+) = thiamine phosphate + CO2 + diphosphate</text>
        <dbReference type="Rhea" id="RHEA:47844"/>
        <dbReference type="ChEBI" id="CHEBI:15378"/>
        <dbReference type="ChEBI" id="CHEBI:16526"/>
        <dbReference type="ChEBI" id="CHEBI:33019"/>
        <dbReference type="ChEBI" id="CHEBI:37575"/>
        <dbReference type="ChEBI" id="CHEBI:57841"/>
        <dbReference type="ChEBI" id="CHEBI:62899"/>
        <dbReference type="EC" id="2.5.1.3"/>
    </reaction>
</comment>
<dbReference type="InterPro" id="IPR029056">
    <property type="entry name" value="Ribokinase-like"/>
</dbReference>
<comment type="caution">
    <text evidence="17">The sequence shown here is derived from an EMBL/GenBank/DDBJ whole genome shotgun (WGS) entry which is preliminary data.</text>
</comment>
<dbReference type="HAMAP" id="MF_00097">
    <property type="entry name" value="TMP_synthase"/>
    <property type="match status" value="1"/>
</dbReference>
<keyword evidence="6" id="KW-0547">Nucleotide-binding</keyword>
<dbReference type="PANTHER" id="PTHR20858">
    <property type="entry name" value="PHOSPHOMETHYLPYRIMIDINE KINASE"/>
    <property type="match status" value="1"/>
</dbReference>
<evidence type="ECO:0000313" key="17">
    <source>
        <dbReference type="EMBL" id="KAK3253210.1"/>
    </source>
</evidence>
<dbReference type="AlphaFoldDB" id="A0AAE0F7G7"/>
<feature type="domain" description="Pyridoxamine kinase/Phosphomethylpyrimidine kinase" evidence="16">
    <location>
        <begin position="97"/>
        <end position="342"/>
    </location>
</feature>
<keyword evidence="18" id="KW-1185">Reference proteome</keyword>
<dbReference type="InterPro" id="IPR013785">
    <property type="entry name" value="Aldolase_TIM"/>
</dbReference>
<dbReference type="GO" id="GO:0046872">
    <property type="term" value="F:metal ion binding"/>
    <property type="evidence" value="ECO:0007669"/>
    <property type="project" value="UniProtKB-KW"/>
</dbReference>
<dbReference type="Pfam" id="PF02581">
    <property type="entry name" value="TMP-TENI"/>
    <property type="match status" value="1"/>
</dbReference>
<evidence type="ECO:0000256" key="9">
    <source>
        <dbReference type="ARBA" id="ARBA00022842"/>
    </source>
</evidence>
<evidence type="ECO:0000259" key="15">
    <source>
        <dbReference type="Pfam" id="PF02581"/>
    </source>
</evidence>
<keyword evidence="8" id="KW-0067">ATP-binding</keyword>
<dbReference type="FunFam" id="3.20.20.70:FF:000096">
    <property type="entry name" value="Thiamine-phosphate synthase"/>
    <property type="match status" value="1"/>
</dbReference>
<dbReference type="InterPro" id="IPR022998">
    <property type="entry name" value="ThiamineP_synth_TenI"/>
</dbReference>
<sequence length="583" mass="60448">MPCMLQLTASESTAGKVFSDTRLHRRVPQRAGRPTLLCSNKRSCFRLNRSIMPVRPRCAQDKLSANKRQAVEITSSSTAKGASTTALPMVLTVAGSDSGGGAGIQADLKTMLACGGFGMSVVTSVTAQNSQGVQGVHVVPCEMVAQQLDSVLGDLGVDCLKTGMLPTPETVRTVSQKLRQYGISKVVVDPVLVSTSGCSLAESEVAAVLKAELLPLCTVLTPNLPEAAALLEGRDIRSVPDMEQAAKDLHALGPAAVLVKGGHLSDGAEEVVDVMYDGERVTHFSGPRVCTSNTHGTGCTLSSAIATNLAQGLSPKEAVRRSKAFITELLKRSSQITVGSGPQWPMHHAKMVEPHPGDAAARSPFDAASLRCYAVTDPNCNAKCGRSLRKAVELAIQGGATIVQLREKNIDGVDFVAAARTILEIARPLGIPVLINDRVDVALAAGVDGVHVGQEDIACADVRAMLGPDKIIGVSVKTPEEAVKAMQDGADYLGSGAVYPTSTKADSSVIGLEGLRHVCEAVDIPVVSIGGVNASNVAETIKVGCAGGALVSAIFGVDSPATAAKAVLDAVDKALVERQSDSS</sequence>
<evidence type="ECO:0000256" key="5">
    <source>
        <dbReference type="ARBA" id="ARBA00022723"/>
    </source>
</evidence>
<keyword evidence="4" id="KW-0808">Transferase</keyword>
<comment type="catalytic activity">
    <reaction evidence="13">
        <text>2-(2-carboxy-4-methylthiazol-5-yl)ethyl phosphate + 4-amino-2-methyl-5-(diphosphooxymethyl)pyrimidine + 2 H(+) = thiamine phosphate + CO2 + diphosphate</text>
        <dbReference type="Rhea" id="RHEA:47848"/>
        <dbReference type="ChEBI" id="CHEBI:15378"/>
        <dbReference type="ChEBI" id="CHEBI:16526"/>
        <dbReference type="ChEBI" id="CHEBI:33019"/>
        <dbReference type="ChEBI" id="CHEBI:37575"/>
        <dbReference type="ChEBI" id="CHEBI:57841"/>
        <dbReference type="ChEBI" id="CHEBI:62890"/>
        <dbReference type="EC" id="2.5.1.3"/>
    </reaction>
</comment>
<dbReference type="SUPFAM" id="SSF51391">
    <property type="entry name" value="Thiamin phosphate synthase"/>
    <property type="match status" value="1"/>
</dbReference>
<dbReference type="GO" id="GO:0004789">
    <property type="term" value="F:thiamine-phosphate diphosphorylase activity"/>
    <property type="evidence" value="ECO:0007669"/>
    <property type="project" value="UniProtKB-EC"/>
</dbReference>
<comment type="pathway">
    <text evidence="2">Cofactor biosynthesis; thiamine diphosphate biosynthesis; thiamine phosphate from 4-amino-2-methyl-5-diphosphomethylpyrimidine and 4-methyl-5-(2-phosphoethyl)-thiazole: step 1/1.</text>
</comment>
<evidence type="ECO:0000256" key="14">
    <source>
        <dbReference type="ARBA" id="ARBA00047883"/>
    </source>
</evidence>
<name>A0AAE0F7G7_9CHLO</name>
<dbReference type="CDD" id="cd01169">
    <property type="entry name" value="HMPP_kinase"/>
    <property type="match status" value="1"/>
</dbReference>
<keyword evidence="5" id="KW-0479">Metal-binding</keyword>
<evidence type="ECO:0000256" key="2">
    <source>
        <dbReference type="ARBA" id="ARBA00005165"/>
    </source>
</evidence>
<dbReference type="FunFam" id="3.40.1190.20:FF:000003">
    <property type="entry name" value="Phosphomethylpyrimidine kinase ThiD"/>
    <property type="match status" value="1"/>
</dbReference>
<dbReference type="EC" id="2.5.1.3" evidence="3"/>
<reference evidence="17 18" key="1">
    <citation type="journal article" date="2015" name="Genome Biol. Evol.">
        <title>Comparative Genomics of a Bacterivorous Green Alga Reveals Evolutionary Causalities and Consequences of Phago-Mixotrophic Mode of Nutrition.</title>
        <authorList>
            <person name="Burns J.A."/>
            <person name="Paasch A."/>
            <person name="Narechania A."/>
            <person name="Kim E."/>
        </authorList>
    </citation>
    <scope>NUCLEOTIDE SEQUENCE [LARGE SCALE GENOMIC DNA]</scope>
    <source>
        <strain evidence="17 18">PLY_AMNH</strain>
    </source>
</reference>
<evidence type="ECO:0000256" key="13">
    <source>
        <dbReference type="ARBA" id="ARBA00047851"/>
    </source>
</evidence>
<evidence type="ECO:0000256" key="3">
    <source>
        <dbReference type="ARBA" id="ARBA00012830"/>
    </source>
</evidence>
<dbReference type="PANTHER" id="PTHR20858:SF17">
    <property type="entry name" value="HYDROXYMETHYLPYRIMIDINE_PHOSPHOMETHYLPYRIMIDINE KINASE THI20-RELATED"/>
    <property type="match status" value="1"/>
</dbReference>
<evidence type="ECO:0000256" key="4">
    <source>
        <dbReference type="ARBA" id="ARBA00022679"/>
    </source>
</evidence>
<accession>A0AAE0F7G7</accession>
<keyword evidence="7" id="KW-0418">Kinase</keyword>
<evidence type="ECO:0000259" key="16">
    <source>
        <dbReference type="Pfam" id="PF08543"/>
    </source>
</evidence>
<dbReference type="InterPro" id="IPR036206">
    <property type="entry name" value="ThiamineP_synth_sf"/>
</dbReference>
<dbReference type="CDD" id="cd00564">
    <property type="entry name" value="TMP_TenI"/>
    <property type="match status" value="1"/>
</dbReference>
<dbReference type="InterPro" id="IPR034291">
    <property type="entry name" value="TMP_synthase"/>
</dbReference>
<dbReference type="GO" id="GO:0008902">
    <property type="term" value="F:hydroxymethylpyrimidine kinase activity"/>
    <property type="evidence" value="ECO:0007669"/>
    <property type="project" value="TreeGrafter"/>
</dbReference>
<comment type="catalytic activity">
    <reaction evidence="12">
        <text>4-methyl-5-(2-phosphooxyethyl)-thiazole + 4-amino-2-methyl-5-(diphosphooxymethyl)pyrimidine + H(+) = thiamine phosphate + diphosphate</text>
        <dbReference type="Rhea" id="RHEA:22328"/>
        <dbReference type="ChEBI" id="CHEBI:15378"/>
        <dbReference type="ChEBI" id="CHEBI:33019"/>
        <dbReference type="ChEBI" id="CHEBI:37575"/>
        <dbReference type="ChEBI" id="CHEBI:57841"/>
        <dbReference type="ChEBI" id="CHEBI:58296"/>
        <dbReference type="EC" id="2.5.1.3"/>
    </reaction>
</comment>
<dbReference type="InterPro" id="IPR013749">
    <property type="entry name" value="PM/HMP-P_kinase-1"/>
</dbReference>
<dbReference type="GO" id="GO:0005829">
    <property type="term" value="C:cytosol"/>
    <property type="evidence" value="ECO:0007669"/>
    <property type="project" value="TreeGrafter"/>
</dbReference>
<dbReference type="NCBIfam" id="TIGR00097">
    <property type="entry name" value="HMP-P_kinase"/>
    <property type="match status" value="1"/>
</dbReference>
<evidence type="ECO:0000313" key="18">
    <source>
        <dbReference type="Proteomes" id="UP001190700"/>
    </source>
</evidence>
<dbReference type="NCBIfam" id="TIGR00693">
    <property type="entry name" value="thiE"/>
    <property type="match status" value="1"/>
</dbReference>
<feature type="domain" description="Thiamine phosphate synthase/TenI" evidence="15">
    <location>
        <begin position="372"/>
        <end position="554"/>
    </location>
</feature>
<organism evidence="17 18">
    <name type="scientific">Cymbomonas tetramitiformis</name>
    <dbReference type="NCBI Taxonomy" id="36881"/>
    <lineage>
        <taxon>Eukaryota</taxon>
        <taxon>Viridiplantae</taxon>
        <taxon>Chlorophyta</taxon>
        <taxon>Pyramimonadophyceae</taxon>
        <taxon>Pyramimonadales</taxon>
        <taxon>Pyramimonadaceae</taxon>
        <taxon>Cymbomonas</taxon>
    </lineage>
</organism>
<dbReference type="GO" id="GO:0009228">
    <property type="term" value="P:thiamine biosynthetic process"/>
    <property type="evidence" value="ECO:0007669"/>
    <property type="project" value="UniProtKB-KW"/>
</dbReference>
<evidence type="ECO:0000256" key="6">
    <source>
        <dbReference type="ARBA" id="ARBA00022741"/>
    </source>
</evidence>
<evidence type="ECO:0000256" key="10">
    <source>
        <dbReference type="ARBA" id="ARBA00022977"/>
    </source>
</evidence>
<evidence type="ECO:0000256" key="1">
    <source>
        <dbReference type="ARBA" id="ARBA00001946"/>
    </source>
</evidence>
<dbReference type="InterPro" id="IPR004399">
    <property type="entry name" value="HMP/HMP-P_kinase_dom"/>
</dbReference>
<dbReference type="Pfam" id="PF08543">
    <property type="entry name" value="Phos_pyr_kin"/>
    <property type="match status" value="1"/>
</dbReference>
<dbReference type="Gene3D" id="3.40.1190.20">
    <property type="match status" value="1"/>
</dbReference>
<dbReference type="GO" id="GO:0005524">
    <property type="term" value="F:ATP binding"/>
    <property type="evidence" value="ECO:0007669"/>
    <property type="project" value="UniProtKB-KW"/>
</dbReference>
<evidence type="ECO:0000256" key="11">
    <source>
        <dbReference type="ARBA" id="ARBA00023268"/>
    </source>
</evidence>
<comment type="cofactor">
    <cofactor evidence="1">
        <name>Mg(2+)</name>
        <dbReference type="ChEBI" id="CHEBI:18420"/>
    </cofactor>
</comment>
<keyword evidence="11" id="KW-0511">Multifunctional enzyme</keyword>
<dbReference type="SUPFAM" id="SSF53613">
    <property type="entry name" value="Ribokinase-like"/>
    <property type="match status" value="1"/>
</dbReference>
<keyword evidence="9" id="KW-0460">Magnesium</keyword>
<dbReference type="Gene3D" id="3.20.20.70">
    <property type="entry name" value="Aldolase class I"/>
    <property type="match status" value="1"/>
</dbReference>
<evidence type="ECO:0000256" key="7">
    <source>
        <dbReference type="ARBA" id="ARBA00022777"/>
    </source>
</evidence>
<protein>
    <recommendedName>
        <fullName evidence="3">thiamine phosphate synthase</fullName>
        <ecNumber evidence="3">2.5.1.3</ecNumber>
    </recommendedName>
</protein>
<dbReference type="Proteomes" id="UP001190700">
    <property type="component" value="Unassembled WGS sequence"/>
</dbReference>
<evidence type="ECO:0000256" key="12">
    <source>
        <dbReference type="ARBA" id="ARBA00047334"/>
    </source>
</evidence>
<gene>
    <name evidence="17" type="ORF">CYMTET_37526</name>
</gene>
<keyword evidence="10" id="KW-0784">Thiamine biosynthesis</keyword>
<dbReference type="GO" id="GO:0008972">
    <property type="term" value="F:phosphomethylpyrimidine kinase activity"/>
    <property type="evidence" value="ECO:0007669"/>
    <property type="project" value="InterPro"/>
</dbReference>